<dbReference type="SUPFAM" id="SSF47757">
    <property type="entry name" value="Chemotaxis receptor methyltransferase CheR, N-terminal domain"/>
    <property type="match status" value="1"/>
</dbReference>
<dbReference type="Gene3D" id="3.40.50.180">
    <property type="entry name" value="Methylesterase CheB, C-terminal domain"/>
    <property type="match status" value="1"/>
</dbReference>
<dbReference type="GO" id="GO:0005737">
    <property type="term" value="C:cytoplasm"/>
    <property type="evidence" value="ECO:0007669"/>
    <property type="project" value="InterPro"/>
</dbReference>
<feature type="domain" description="PAC" evidence="3">
    <location>
        <begin position="753"/>
        <end position="803"/>
    </location>
</feature>
<dbReference type="Pfam" id="PF01739">
    <property type="entry name" value="CheR"/>
    <property type="match status" value="1"/>
</dbReference>
<dbReference type="SUPFAM" id="SSF52738">
    <property type="entry name" value="Methylesterase CheB, C-terminal domain"/>
    <property type="match status" value="1"/>
</dbReference>
<dbReference type="GO" id="GO:0000156">
    <property type="term" value="F:phosphorelay response regulator activity"/>
    <property type="evidence" value="ECO:0007669"/>
    <property type="project" value="InterPro"/>
</dbReference>
<dbReference type="SMART" id="SM00138">
    <property type="entry name" value="MeTrc"/>
    <property type="match status" value="1"/>
</dbReference>
<dbReference type="InterPro" id="IPR029063">
    <property type="entry name" value="SAM-dependent_MTases_sf"/>
</dbReference>
<dbReference type="AlphaFoldDB" id="A0A316FCC5"/>
<dbReference type="InterPro" id="IPR022642">
    <property type="entry name" value="CheR_C"/>
</dbReference>
<evidence type="ECO:0000313" key="7">
    <source>
        <dbReference type="Proteomes" id="UP000245754"/>
    </source>
</evidence>
<dbReference type="InterPro" id="IPR035965">
    <property type="entry name" value="PAS-like_dom_sf"/>
</dbReference>
<dbReference type="GO" id="GO:0008757">
    <property type="term" value="F:S-adenosylmethionine-dependent methyltransferase activity"/>
    <property type="evidence" value="ECO:0007669"/>
    <property type="project" value="InterPro"/>
</dbReference>
<dbReference type="EMBL" id="QGGT01000002">
    <property type="protein sequence ID" value="PWK35030.1"/>
    <property type="molecule type" value="Genomic_DNA"/>
</dbReference>
<keyword evidence="1" id="KW-0378">Hydrolase</keyword>
<dbReference type="SUPFAM" id="SSF55785">
    <property type="entry name" value="PYP-like sensor domain (PAS domain)"/>
    <property type="match status" value="1"/>
</dbReference>
<dbReference type="GO" id="GO:0006935">
    <property type="term" value="P:chemotaxis"/>
    <property type="evidence" value="ECO:0007669"/>
    <property type="project" value="UniProtKB-UniRule"/>
</dbReference>
<evidence type="ECO:0000259" key="3">
    <source>
        <dbReference type="PROSITE" id="PS50113"/>
    </source>
</evidence>
<dbReference type="RefSeq" id="WP_109583151.1">
    <property type="nucleotide sequence ID" value="NZ_QGGT01000002.1"/>
</dbReference>
<evidence type="ECO:0000256" key="2">
    <source>
        <dbReference type="SAM" id="Coils"/>
    </source>
</evidence>
<evidence type="ECO:0000259" key="5">
    <source>
        <dbReference type="PROSITE" id="PS50123"/>
    </source>
</evidence>
<evidence type="ECO:0000313" key="6">
    <source>
        <dbReference type="EMBL" id="PWK35030.1"/>
    </source>
</evidence>
<dbReference type="PROSITE" id="PS50122">
    <property type="entry name" value="CHEB"/>
    <property type="match status" value="1"/>
</dbReference>
<dbReference type="Pfam" id="PF01339">
    <property type="entry name" value="CheB_methylest"/>
    <property type="match status" value="1"/>
</dbReference>
<dbReference type="Gene3D" id="3.40.50.150">
    <property type="entry name" value="Vaccinia Virus protein VP39"/>
    <property type="match status" value="1"/>
</dbReference>
<dbReference type="InterPro" id="IPR050903">
    <property type="entry name" value="Bact_Chemotaxis_MeTrfase"/>
</dbReference>
<dbReference type="InterPro" id="IPR022641">
    <property type="entry name" value="CheR_N"/>
</dbReference>
<feature type="active site" evidence="1">
    <location>
        <position position="145"/>
    </location>
</feature>
<organism evidence="6 7">
    <name type="scientific">Cupriavidus plantarum</name>
    <dbReference type="NCBI Taxonomy" id="942865"/>
    <lineage>
        <taxon>Bacteria</taxon>
        <taxon>Pseudomonadati</taxon>
        <taxon>Pseudomonadota</taxon>
        <taxon>Betaproteobacteria</taxon>
        <taxon>Burkholderiales</taxon>
        <taxon>Burkholderiaceae</taxon>
        <taxon>Cupriavidus</taxon>
    </lineage>
</organism>
<keyword evidence="1" id="KW-0145">Chemotaxis</keyword>
<dbReference type="SUPFAM" id="SSF55781">
    <property type="entry name" value="GAF domain-like"/>
    <property type="match status" value="1"/>
</dbReference>
<keyword evidence="2" id="KW-0175">Coiled coil</keyword>
<dbReference type="Pfam" id="PF13185">
    <property type="entry name" value="GAF_2"/>
    <property type="match status" value="1"/>
</dbReference>
<name>A0A316FCC5_9BURK</name>
<evidence type="ECO:0000256" key="1">
    <source>
        <dbReference type="PROSITE-ProRule" id="PRU00050"/>
    </source>
</evidence>
<sequence>MDSFNGSHAVAPATPIVAIGSSAGGITVLQTLLGTLPAPLHFAVVVLQHLPIGESSQFPKLLARWTSAPVVVASEGVVPETGVVYVPSPDTTLTIEAGVFRTQPASATGSSYRPGIDSIDTFLESLARCNGGACVAVILSGTGSDGTAGAFCVRQAGGAVIVQDPMTALHDGMPNAVIRRDLHDHMLPPQAIGRQMAVCSAAGYRRPTKTREPTQDYDRSLARIIFEVRQHAGLDLTSYKPSPLLWRVQQRMDRRHVRDLADYASMIADDPTELESLIAALPIHVTEFFRDREAWAALTEDVLTPLLLDRGCRAALRTWSAGCASGEEAYSLVIAMEDVRRRHKVCKDYRCFATDASAEILRRASLGVFKPDAMNGLSAEQQDEYFIRADNRYRVKHHLRERMVFASQNLLSDAPLAGIDVVVCRNLLIYLERPAAMQALSALHSSLRMGGYLFLGKSEYYDLREHGFRSVAPHTNIFQKTGEFTRGSARALYAHARRNRPTEPVYRRQSCDDQFVFPSVLLSREGEILRIHGAAGAMLRMPPGEPTHSFLALVPREWTIKLRIAMQDAFEQDKQCVVRGLRHPDHDGTFRIRLTPLRASEGKAPNRLLVSFLGGEAEDAADTETSPLHADAEALAISQSDLAASREQLQSLNEELLASNALLNTSNDDLHAAVAELHLKVLELEMQSNVLSAGEVMALFVDSGLRVRWATKSLSKLFPLIPEDSGRAIADLVPRFADPRFYPDLRDVLAAIQTKEAVVRSEEGRWYVRRMFPYASKDGGIEGVAVTFGDITERRNVEDALRASERMLRRSTAWIQGEKEAFKAAMNGAPLKQSLNILLKTIASQSDDGRRCAFYIASDDGLHHVVGMSGEYARCVEGFEISPESLACGLAVASGKAVITPDVREDPRWEGWRWLAERFGYRACWSFPVETSGGKLVGSLAIYHQAPTAPDLLDIELATALTHAAAIIISRDDQFGASSVVPSPA</sequence>
<feature type="active site" evidence="1">
    <location>
        <position position="49"/>
    </location>
</feature>
<dbReference type="InterPro" id="IPR035909">
    <property type="entry name" value="CheB_C"/>
</dbReference>
<protein>
    <submittedName>
        <fullName evidence="6">Two-component system CheB/CheR fusion protein</fullName>
    </submittedName>
</protein>
<dbReference type="CDD" id="cd16434">
    <property type="entry name" value="CheB-CheR_fusion"/>
    <property type="match status" value="1"/>
</dbReference>
<accession>A0A316FCC5</accession>
<dbReference type="PROSITE" id="PS50123">
    <property type="entry name" value="CHER"/>
    <property type="match status" value="1"/>
</dbReference>
<feature type="active site" evidence="1">
    <location>
        <position position="22"/>
    </location>
</feature>
<dbReference type="SMART" id="SM00065">
    <property type="entry name" value="GAF"/>
    <property type="match status" value="1"/>
</dbReference>
<dbReference type="InterPro" id="IPR003018">
    <property type="entry name" value="GAF"/>
</dbReference>
<dbReference type="PANTHER" id="PTHR24422:SF10">
    <property type="entry name" value="CHEMOTAXIS PROTEIN METHYLTRANSFERASE 2"/>
    <property type="match status" value="1"/>
</dbReference>
<keyword evidence="7" id="KW-1185">Reference proteome</keyword>
<comment type="caution">
    <text evidence="6">The sequence shown here is derived from an EMBL/GenBank/DDBJ whole genome shotgun (WGS) entry which is preliminary data.</text>
</comment>
<dbReference type="PROSITE" id="PS50113">
    <property type="entry name" value="PAC"/>
    <property type="match status" value="1"/>
</dbReference>
<dbReference type="PANTHER" id="PTHR24422">
    <property type="entry name" value="CHEMOTAXIS PROTEIN METHYLTRANSFERASE"/>
    <property type="match status" value="1"/>
</dbReference>
<reference evidence="6 7" key="1">
    <citation type="submission" date="2018-05" db="EMBL/GenBank/DDBJ databases">
        <title>Genomic Encyclopedia of Type Strains, Phase IV (KMG-V): Genome sequencing to study the core and pangenomes of soil and plant-associated prokaryotes.</title>
        <authorList>
            <person name="Whitman W."/>
        </authorList>
    </citation>
    <scope>NUCLEOTIDE SEQUENCE [LARGE SCALE GENOMIC DNA]</scope>
    <source>
        <strain evidence="6 7">SLV-132</strain>
    </source>
</reference>
<proteinExistence type="predicted"/>
<feature type="domain" description="CheB-type methylesterase" evidence="4">
    <location>
        <begin position="12"/>
        <end position="203"/>
    </location>
</feature>
<dbReference type="Pfam" id="PF13596">
    <property type="entry name" value="PAS_10"/>
    <property type="match status" value="1"/>
</dbReference>
<dbReference type="PRINTS" id="PR00996">
    <property type="entry name" value="CHERMTFRASE"/>
</dbReference>
<dbReference type="Gene3D" id="3.30.450.40">
    <property type="match status" value="1"/>
</dbReference>
<gene>
    <name evidence="6" type="ORF">C7419_102305</name>
</gene>
<dbReference type="InterPro" id="IPR029016">
    <property type="entry name" value="GAF-like_dom_sf"/>
</dbReference>
<feature type="domain" description="CheR-type methyltransferase" evidence="5">
    <location>
        <begin position="218"/>
        <end position="459"/>
    </location>
</feature>
<dbReference type="SUPFAM" id="SSF53335">
    <property type="entry name" value="S-adenosyl-L-methionine-dependent methyltransferases"/>
    <property type="match status" value="1"/>
</dbReference>
<dbReference type="Gene3D" id="3.30.450.20">
    <property type="entry name" value="PAS domain"/>
    <property type="match status" value="1"/>
</dbReference>
<evidence type="ECO:0000259" key="4">
    <source>
        <dbReference type="PROSITE" id="PS50122"/>
    </source>
</evidence>
<dbReference type="InterPro" id="IPR000673">
    <property type="entry name" value="Sig_transdc_resp-reg_Me-estase"/>
</dbReference>
<dbReference type="InterPro" id="IPR000780">
    <property type="entry name" value="CheR_MeTrfase"/>
</dbReference>
<dbReference type="Pfam" id="PF03705">
    <property type="entry name" value="CheR_N"/>
    <property type="match status" value="1"/>
</dbReference>
<dbReference type="Proteomes" id="UP000245754">
    <property type="component" value="Unassembled WGS sequence"/>
</dbReference>
<dbReference type="GO" id="GO:0008984">
    <property type="term" value="F:protein-glutamate methylesterase activity"/>
    <property type="evidence" value="ECO:0007669"/>
    <property type="project" value="InterPro"/>
</dbReference>
<dbReference type="InterPro" id="IPR000700">
    <property type="entry name" value="PAS-assoc_C"/>
</dbReference>
<feature type="coiled-coil region" evidence="2">
    <location>
        <begin position="635"/>
        <end position="662"/>
    </location>
</feature>